<dbReference type="Pfam" id="PF00201">
    <property type="entry name" value="UDPGT"/>
    <property type="match status" value="1"/>
</dbReference>
<evidence type="ECO:0000256" key="7">
    <source>
        <dbReference type="ARBA" id="ARBA00022989"/>
    </source>
</evidence>
<keyword evidence="9" id="KW-0325">Glycoprotein</keyword>
<dbReference type="PANTHER" id="PTHR48043:SF145">
    <property type="entry name" value="FI06409P-RELATED"/>
    <property type="match status" value="1"/>
</dbReference>
<dbReference type="Gene3D" id="3.40.50.2000">
    <property type="entry name" value="Glycogen Phosphorylase B"/>
    <property type="match status" value="2"/>
</dbReference>
<dbReference type="Proteomes" id="UP000694846">
    <property type="component" value="Unplaced"/>
</dbReference>
<reference evidence="14 15" key="1">
    <citation type="submission" date="2025-04" db="UniProtKB">
        <authorList>
            <consortium name="RefSeq"/>
        </authorList>
    </citation>
    <scope>IDENTIFICATION</scope>
    <source>
        <tissue evidence="14 15">Whole body</tissue>
    </source>
</reference>
<feature type="signal peptide" evidence="12">
    <location>
        <begin position="1"/>
        <end position="18"/>
    </location>
</feature>
<evidence type="ECO:0000313" key="18">
    <source>
        <dbReference type="RefSeq" id="XP_025415424.1"/>
    </source>
</evidence>
<evidence type="ECO:0000313" key="13">
    <source>
        <dbReference type="Proteomes" id="UP000694846"/>
    </source>
</evidence>
<comment type="catalytic activity">
    <reaction evidence="12">
        <text>glucuronate acceptor + UDP-alpha-D-glucuronate = acceptor beta-D-glucuronoside + UDP + H(+)</text>
        <dbReference type="Rhea" id="RHEA:21032"/>
        <dbReference type="ChEBI" id="CHEBI:15378"/>
        <dbReference type="ChEBI" id="CHEBI:58052"/>
        <dbReference type="ChEBI" id="CHEBI:58223"/>
        <dbReference type="ChEBI" id="CHEBI:132367"/>
        <dbReference type="ChEBI" id="CHEBI:132368"/>
        <dbReference type="EC" id="2.4.1.17"/>
    </reaction>
</comment>
<evidence type="ECO:0000256" key="6">
    <source>
        <dbReference type="ARBA" id="ARBA00022824"/>
    </source>
</evidence>
<dbReference type="AlphaFoldDB" id="A0A8B8FWR6"/>
<keyword evidence="4 11" id="KW-0808">Transferase</keyword>
<evidence type="ECO:0000256" key="8">
    <source>
        <dbReference type="ARBA" id="ARBA00023136"/>
    </source>
</evidence>
<sequence>MMGGRWIAVITTTVLLYTARDRGHVTATGYNILAIFPFSGKSHFYMFRAISQALVARGHDVTVVSHFPETLSSPKQQQRRDSATNGSYTDYSLAGSVPVYENFTTDELIGNGYLEEFLIILQDGVDNCEGVMSSGRLDELVRNRVRFDLVLVEVFNTGCFALVANQFGAPIIGITSTSLYPWYSGMVGDVATPSYVPLNLLPFTSRMTVKERLINTVILMTLKIYYKYKYEPKAQEIVNKYLGDMNGTVSEAMSMINAVIMNTHFAFGFARPLPPGIIEVGGCTYKSPKPLSEDLERFVTSAERGVIYFSMGSIIKGASMPMERSLAMFRAFSQLKGYKVLWKWEDDTPWPEVPSDNVMFVPWMPQFDVLNHPNVKLFISHGGLMGIQDALYSGVPIIGIPMFADQFSNINFIVQNECGLKLQLEQIDERTAYKMISTVLEDNKYAINAERLSQLYRDREKDPLEVAVYWIEYVAKHQVGLMLKPAFQDQWYEHYLLDVVAVLTVVAVTIAYLTGRVIIALYRLILI</sequence>
<organism evidence="13 18">
    <name type="scientific">Sipha flava</name>
    <name type="common">yellow sugarcane aphid</name>
    <dbReference type="NCBI Taxonomy" id="143950"/>
    <lineage>
        <taxon>Eukaryota</taxon>
        <taxon>Metazoa</taxon>
        <taxon>Ecdysozoa</taxon>
        <taxon>Arthropoda</taxon>
        <taxon>Hexapoda</taxon>
        <taxon>Insecta</taxon>
        <taxon>Pterygota</taxon>
        <taxon>Neoptera</taxon>
        <taxon>Paraneoptera</taxon>
        <taxon>Hemiptera</taxon>
        <taxon>Sternorrhyncha</taxon>
        <taxon>Aphidomorpha</taxon>
        <taxon>Aphidoidea</taxon>
        <taxon>Aphididae</taxon>
        <taxon>Sipha</taxon>
    </lineage>
</organism>
<evidence type="ECO:0000256" key="5">
    <source>
        <dbReference type="ARBA" id="ARBA00022692"/>
    </source>
</evidence>
<dbReference type="GO" id="GO:0005783">
    <property type="term" value="C:endoplasmic reticulum"/>
    <property type="evidence" value="ECO:0007669"/>
    <property type="project" value="UniProtKB-SubCell"/>
</dbReference>
<feature type="transmembrane region" description="Helical" evidence="12">
    <location>
        <begin position="495"/>
        <end position="522"/>
    </location>
</feature>
<dbReference type="PANTHER" id="PTHR48043">
    <property type="entry name" value="EG:EG0003.4 PROTEIN-RELATED"/>
    <property type="match status" value="1"/>
</dbReference>
<keyword evidence="7 12" id="KW-1133">Transmembrane helix</keyword>
<dbReference type="InterPro" id="IPR002213">
    <property type="entry name" value="UDP_glucos_trans"/>
</dbReference>
<evidence type="ECO:0000256" key="10">
    <source>
        <dbReference type="ARBA" id="ARBA00046288"/>
    </source>
</evidence>
<comment type="similarity">
    <text evidence="2 11">Belongs to the UDP-glycosyltransferase family.</text>
</comment>
<evidence type="ECO:0000256" key="4">
    <source>
        <dbReference type="ARBA" id="ARBA00022679"/>
    </source>
</evidence>
<dbReference type="OrthoDB" id="5835829at2759"/>
<dbReference type="RefSeq" id="XP_025415424.1">
    <property type="nucleotide sequence ID" value="XM_025559639.1"/>
</dbReference>
<dbReference type="GeneID" id="112687091"/>
<evidence type="ECO:0000256" key="11">
    <source>
        <dbReference type="RuleBase" id="RU003718"/>
    </source>
</evidence>
<name>A0A8B8FWR6_9HEMI</name>
<evidence type="ECO:0000313" key="17">
    <source>
        <dbReference type="RefSeq" id="XP_025415423.1"/>
    </source>
</evidence>
<evidence type="ECO:0000256" key="12">
    <source>
        <dbReference type="RuleBase" id="RU362059"/>
    </source>
</evidence>
<dbReference type="CDD" id="cd03784">
    <property type="entry name" value="GT1_Gtf-like"/>
    <property type="match status" value="1"/>
</dbReference>
<keyword evidence="13" id="KW-1185">Reference proteome</keyword>
<evidence type="ECO:0000313" key="16">
    <source>
        <dbReference type="RefSeq" id="XP_025415422.1"/>
    </source>
</evidence>
<dbReference type="RefSeq" id="XP_025415419.1">
    <property type="nucleotide sequence ID" value="XM_025559634.1"/>
</dbReference>
<evidence type="ECO:0000256" key="3">
    <source>
        <dbReference type="ARBA" id="ARBA00022676"/>
    </source>
</evidence>
<dbReference type="RefSeq" id="XP_025415420.1">
    <property type="nucleotide sequence ID" value="XM_025559635.1"/>
</dbReference>
<protein>
    <recommendedName>
        <fullName evidence="12">UDP-glucuronosyltransferase</fullName>
        <ecNumber evidence="12">2.4.1.17</ecNumber>
    </recommendedName>
</protein>
<evidence type="ECO:0000256" key="1">
    <source>
        <dbReference type="ARBA" id="ARBA00004240"/>
    </source>
</evidence>
<keyword evidence="3 11" id="KW-0328">Glycosyltransferase</keyword>
<feature type="chain" id="PRO_5044519765" description="UDP-glucuronosyltransferase" evidence="12">
    <location>
        <begin position="19"/>
        <end position="527"/>
    </location>
</feature>
<keyword evidence="5 12" id="KW-0812">Transmembrane</keyword>
<keyword evidence="8 12" id="KW-0472">Membrane</keyword>
<evidence type="ECO:0000256" key="2">
    <source>
        <dbReference type="ARBA" id="ARBA00009995"/>
    </source>
</evidence>
<keyword evidence="6" id="KW-0256">Endoplasmic reticulum</keyword>
<evidence type="ECO:0000313" key="15">
    <source>
        <dbReference type="RefSeq" id="XP_025415420.1"/>
    </source>
</evidence>
<dbReference type="SUPFAM" id="SSF53756">
    <property type="entry name" value="UDP-Glycosyltransferase/glycogen phosphorylase"/>
    <property type="match status" value="1"/>
</dbReference>
<dbReference type="PROSITE" id="PS00375">
    <property type="entry name" value="UDPGT"/>
    <property type="match status" value="1"/>
</dbReference>
<gene>
    <name evidence="14 15 16 17 18" type="primary">LOC112687091</name>
</gene>
<evidence type="ECO:0000256" key="9">
    <source>
        <dbReference type="ARBA" id="ARBA00023180"/>
    </source>
</evidence>
<keyword evidence="12" id="KW-0732">Signal</keyword>
<dbReference type="GO" id="GO:0016020">
    <property type="term" value="C:membrane"/>
    <property type="evidence" value="ECO:0007669"/>
    <property type="project" value="UniProtKB-SubCell"/>
</dbReference>
<dbReference type="RefSeq" id="XP_025415423.1">
    <property type="nucleotide sequence ID" value="XM_025559638.1"/>
</dbReference>
<dbReference type="RefSeq" id="XP_025415422.1">
    <property type="nucleotide sequence ID" value="XM_025559637.1"/>
</dbReference>
<accession>A0A8B8FWR6</accession>
<dbReference type="GO" id="GO:0015020">
    <property type="term" value="F:glucuronosyltransferase activity"/>
    <property type="evidence" value="ECO:0007669"/>
    <property type="project" value="UniProtKB-EC"/>
</dbReference>
<evidence type="ECO:0000313" key="14">
    <source>
        <dbReference type="RefSeq" id="XP_025415419.1"/>
    </source>
</evidence>
<dbReference type="InterPro" id="IPR035595">
    <property type="entry name" value="UDP_glycos_trans_CS"/>
</dbReference>
<dbReference type="InterPro" id="IPR050271">
    <property type="entry name" value="UDP-glycosyltransferase"/>
</dbReference>
<dbReference type="FunFam" id="3.40.50.2000:FF:000050">
    <property type="entry name" value="UDP-glucuronosyltransferase"/>
    <property type="match status" value="1"/>
</dbReference>
<dbReference type="EC" id="2.4.1.17" evidence="12"/>
<comment type="subcellular location">
    <subcellularLocation>
        <location evidence="10">Endomembrane system</location>
        <topology evidence="10">Single-pass type I membrane protein</topology>
    </subcellularLocation>
    <subcellularLocation>
        <location evidence="1">Endoplasmic reticulum</location>
    </subcellularLocation>
    <subcellularLocation>
        <location evidence="12">Membrane</location>
        <topology evidence="12">Single-pass membrane protein</topology>
    </subcellularLocation>
</comment>
<proteinExistence type="inferred from homology"/>